<protein>
    <submittedName>
        <fullName evidence="3">F-box protein CPR1-like</fullName>
    </submittedName>
</protein>
<keyword evidence="2" id="KW-1185">Reference proteome</keyword>
<evidence type="ECO:0000259" key="1">
    <source>
        <dbReference type="Pfam" id="PF07734"/>
    </source>
</evidence>
<reference evidence="2" key="1">
    <citation type="journal article" date="2025" name="Foods">
        <title>Unveiling the Microbial Signatures of Arabica Coffee Cherries: Insights into Ripeness Specific Diversity, Functional Traits, and Implications for Quality and Safety.</title>
        <authorList>
            <consortium name="RefSeq"/>
            <person name="Tenea G.N."/>
            <person name="Cifuentes V."/>
            <person name="Reyes P."/>
            <person name="Cevallos-Vallejos M."/>
        </authorList>
    </citation>
    <scope>NUCLEOTIDE SEQUENCE [LARGE SCALE GENOMIC DNA]</scope>
</reference>
<dbReference type="GeneID" id="113738969"/>
<dbReference type="InterPro" id="IPR006527">
    <property type="entry name" value="F-box-assoc_dom_typ1"/>
</dbReference>
<organism evidence="2 3">
    <name type="scientific">Coffea arabica</name>
    <name type="common">Arabian coffee</name>
    <dbReference type="NCBI Taxonomy" id="13443"/>
    <lineage>
        <taxon>Eukaryota</taxon>
        <taxon>Viridiplantae</taxon>
        <taxon>Streptophyta</taxon>
        <taxon>Embryophyta</taxon>
        <taxon>Tracheophyta</taxon>
        <taxon>Spermatophyta</taxon>
        <taxon>Magnoliopsida</taxon>
        <taxon>eudicotyledons</taxon>
        <taxon>Gunneridae</taxon>
        <taxon>Pentapetalae</taxon>
        <taxon>asterids</taxon>
        <taxon>lamiids</taxon>
        <taxon>Gentianales</taxon>
        <taxon>Rubiaceae</taxon>
        <taxon>Ixoroideae</taxon>
        <taxon>Gardenieae complex</taxon>
        <taxon>Bertiereae - Coffeeae clade</taxon>
        <taxon>Coffeeae</taxon>
        <taxon>Coffea</taxon>
    </lineage>
</organism>
<dbReference type="OrthoDB" id="1194654at2759"/>
<dbReference type="Pfam" id="PF07734">
    <property type="entry name" value="FBA_1"/>
    <property type="match status" value="1"/>
</dbReference>
<dbReference type="AlphaFoldDB" id="A0A6P6X3D6"/>
<feature type="domain" description="F-box associated beta-propeller type 1" evidence="1">
    <location>
        <begin position="30"/>
        <end position="165"/>
    </location>
</feature>
<dbReference type="RefSeq" id="XP_027122029.1">
    <property type="nucleotide sequence ID" value="XM_027266228.1"/>
</dbReference>
<proteinExistence type="predicted"/>
<sequence length="172" mass="19751">MSLKEVHHSPMPMATRLLPVNALVREAVRTGVALGYDSSNDDHKIIILSCYAKPNLNDTLVDVFSLRNVTWKRINHFPYHLDFHYGVFLHGAIHWFVYSDASLIAFDLSCDKFKPMPMPGISAPIKLLDFGGCLAMFAQQKRSNYQIDQVDIWMMKEYGVAESWDENKSYYT</sequence>
<dbReference type="PANTHER" id="PTHR31672:SF13">
    <property type="entry name" value="F-BOX PROTEIN CPR30-LIKE"/>
    <property type="match status" value="1"/>
</dbReference>
<dbReference type="InterPro" id="IPR017451">
    <property type="entry name" value="F-box-assoc_interact_dom"/>
</dbReference>
<gene>
    <name evidence="3" type="primary">LOC113738969</name>
</gene>
<dbReference type="NCBIfam" id="TIGR01640">
    <property type="entry name" value="F_box_assoc_1"/>
    <property type="match status" value="1"/>
</dbReference>
<accession>A0A6P6X3D6</accession>
<name>A0A6P6X3D6_COFAR</name>
<dbReference type="PANTHER" id="PTHR31672">
    <property type="entry name" value="BNACNNG10540D PROTEIN"/>
    <property type="match status" value="1"/>
</dbReference>
<evidence type="ECO:0000313" key="3">
    <source>
        <dbReference type="RefSeq" id="XP_027122029.1"/>
    </source>
</evidence>
<reference evidence="3" key="2">
    <citation type="submission" date="2025-08" db="UniProtKB">
        <authorList>
            <consortium name="RefSeq"/>
        </authorList>
    </citation>
    <scope>IDENTIFICATION</scope>
    <source>
        <tissue evidence="3">Leaves</tissue>
    </source>
</reference>
<dbReference type="Proteomes" id="UP001652660">
    <property type="component" value="Chromosome 4c"/>
</dbReference>
<dbReference type="InterPro" id="IPR050796">
    <property type="entry name" value="SCF_F-box_component"/>
</dbReference>
<evidence type="ECO:0000313" key="2">
    <source>
        <dbReference type="Proteomes" id="UP001652660"/>
    </source>
</evidence>